<keyword evidence="2" id="KW-1185">Reference proteome</keyword>
<accession>A0ABS3K6C6</accession>
<dbReference type="InterPro" id="IPR008775">
    <property type="entry name" value="Phytyl_CoA_dOase-like"/>
</dbReference>
<comment type="caution">
    <text evidence="1">The sequence shown here is derived from an EMBL/GenBank/DDBJ whole genome shotgun (WGS) entry which is preliminary data.</text>
</comment>
<reference evidence="1 2" key="1">
    <citation type="submission" date="2020-09" db="EMBL/GenBank/DDBJ databases">
        <title>Roseomonas.</title>
        <authorList>
            <person name="Zhu W."/>
        </authorList>
    </citation>
    <scope>NUCLEOTIDE SEQUENCE [LARGE SCALE GENOMIC DNA]</scope>
    <source>
        <strain evidence="1 2">1311</strain>
    </source>
</reference>
<organism evidence="1 2">
    <name type="scientific">Roseomonas marmotae</name>
    <dbReference type="NCBI Taxonomy" id="2768161"/>
    <lineage>
        <taxon>Bacteria</taxon>
        <taxon>Pseudomonadati</taxon>
        <taxon>Pseudomonadota</taxon>
        <taxon>Alphaproteobacteria</taxon>
        <taxon>Acetobacterales</taxon>
        <taxon>Roseomonadaceae</taxon>
        <taxon>Roseomonas</taxon>
    </lineage>
</organism>
<gene>
    <name evidence="1" type="ORF">IAI60_00085</name>
</gene>
<sequence length="371" mass="42141">MERITRLETERRGPGAGLRWLLLPWHAARVLSGEKSFRANPLLGSELLNRRGLHIWRVRLAQRMAGWRRRRMEHLVSPRDREDFARDGFVQVPDFLEERDFQALVARLSALSTEAHEMREGKAVTRRIPITTELLRQAPELRAFLAHPRWRGLTRYVSSFDAAPLTFIQVILSGASGEEDPQTRLHMDTFHPTMKAWFFLHAVEMEEGPLTYVARSHIQGRRRQAWQRRRSTEAARRREAGGAFRVTAADLTRFGLERPRHFAVPGNTLVVADTCGFHARGASARESIRVEIYASSRPNPFSPLLRPLLDRVPALEPWRVPAQYWVQDRLAALGLLRPVWRPVGKVPVFPPHGAGAGAEAGRAPVSMPASS</sequence>
<dbReference type="RefSeq" id="WP_207444632.1">
    <property type="nucleotide sequence ID" value="NZ_CP061091.1"/>
</dbReference>
<proteinExistence type="predicted"/>
<evidence type="ECO:0000313" key="1">
    <source>
        <dbReference type="EMBL" id="MBO1073000.1"/>
    </source>
</evidence>
<dbReference type="Proteomes" id="UP001518990">
    <property type="component" value="Unassembled WGS sequence"/>
</dbReference>
<dbReference type="GO" id="GO:0051213">
    <property type="term" value="F:dioxygenase activity"/>
    <property type="evidence" value="ECO:0007669"/>
    <property type="project" value="UniProtKB-KW"/>
</dbReference>
<dbReference type="Gene3D" id="2.60.120.620">
    <property type="entry name" value="q2cbj1_9rhob like domain"/>
    <property type="match status" value="1"/>
</dbReference>
<keyword evidence="1" id="KW-0223">Dioxygenase</keyword>
<name>A0ABS3K6C6_9PROT</name>
<evidence type="ECO:0000313" key="2">
    <source>
        <dbReference type="Proteomes" id="UP001518990"/>
    </source>
</evidence>
<protein>
    <submittedName>
        <fullName evidence="1">Phytanoyl-CoA dioxygenase family protein</fullName>
    </submittedName>
</protein>
<dbReference type="EMBL" id="JACTNF010000001">
    <property type="protein sequence ID" value="MBO1073000.1"/>
    <property type="molecule type" value="Genomic_DNA"/>
</dbReference>
<dbReference type="Pfam" id="PF05721">
    <property type="entry name" value="PhyH"/>
    <property type="match status" value="1"/>
</dbReference>
<dbReference type="SUPFAM" id="SSF51197">
    <property type="entry name" value="Clavaminate synthase-like"/>
    <property type="match status" value="1"/>
</dbReference>
<keyword evidence="1" id="KW-0560">Oxidoreductase</keyword>